<dbReference type="OrthoDB" id="430436at2759"/>
<gene>
    <name evidence="4" type="ORF">JAAARDRAFT_525851</name>
</gene>
<organism evidence="4 5">
    <name type="scientific">Jaapia argillacea MUCL 33604</name>
    <dbReference type="NCBI Taxonomy" id="933084"/>
    <lineage>
        <taxon>Eukaryota</taxon>
        <taxon>Fungi</taxon>
        <taxon>Dikarya</taxon>
        <taxon>Basidiomycota</taxon>
        <taxon>Agaricomycotina</taxon>
        <taxon>Agaricomycetes</taxon>
        <taxon>Agaricomycetidae</taxon>
        <taxon>Jaapiales</taxon>
        <taxon>Jaapiaceae</taxon>
        <taxon>Jaapia</taxon>
    </lineage>
</organism>
<evidence type="ECO:0000256" key="1">
    <source>
        <dbReference type="ARBA" id="ARBA00004450"/>
    </source>
</evidence>
<dbReference type="PANTHER" id="PTHR14097:SF7">
    <property type="entry name" value="OXIDOREDUCTASE HTATIP2"/>
    <property type="match status" value="1"/>
</dbReference>
<keyword evidence="5" id="KW-1185">Reference proteome</keyword>
<sequence>MSAIIFGATGATGKHVLKEVLASSHFTRVGEYGRRVTDSAQLSGGKEKLEQKVIDFEKLGDAGIKEGKWDVVFITLGTTRAAAGSAAAFEKIDREFVINAAKAAKSDDPEHKQRIIYLSSGGANASSSFLYMRSKGLTEQGLAALGFDDTIVFRPGYLKDAERPTSRPIEGVLNAVTGVFGKLFTGLAIPVSTLATSIRRAGELGSSGLPPAANATTAGLEGSRFTLIGNDGALGLAKTPEST</sequence>
<evidence type="ECO:0000256" key="2">
    <source>
        <dbReference type="ARBA" id="ARBA00006617"/>
    </source>
</evidence>
<dbReference type="EMBL" id="KL197712">
    <property type="protein sequence ID" value="KDQ61911.1"/>
    <property type="molecule type" value="Genomic_DNA"/>
</dbReference>
<feature type="domain" description="NAD(P)-binding" evidence="3">
    <location>
        <begin position="7"/>
        <end position="165"/>
    </location>
</feature>
<dbReference type="InterPro" id="IPR016040">
    <property type="entry name" value="NAD(P)-bd_dom"/>
</dbReference>
<dbReference type="InParanoid" id="A0A067QH42"/>
<dbReference type="PANTHER" id="PTHR14097">
    <property type="entry name" value="OXIDOREDUCTASE HTATIP2"/>
    <property type="match status" value="1"/>
</dbReference>
<comment type="similarity">
    <text evidence="2">Belongs to the FMP52 family.</text>
</comment>
<dbReference type="HOGENOM" id="CLU_071330_3_1_1"/>
<proteinExistence type="inferred from homology"/>
<dbReference type="STRING" id="933084.A0A067QH42"/>
<evidence type="ECO:0000313" key="5">
    <source>
        <dbReference type="Proteomes" id="UP000027265"/>
    </source>
</evidence>
<comment type="subcellular location">
    <subcellularLocation>
        <location evidence="1">Mitochondrion outer membrane</location>
        <topology evidence="1">Peripheral membrane protein</topology>
    </subcellularLocation>
</comment>
<name>A0A067QH42_9AGAM</name>
<dbReference type="SUPFAM" id="SSF51735">
    <property type="entry name" value="NAD(P)-binding Rossmann-fold domains"/>
    <property type="match status" value="1"/>
</dbReference>
<dbReference type="Gene3D" id="3.40.50.720">
    <property type="entry name" value="NAD(P)-binding Rossmann-like Domain"/>
    <property type="match status" value="1"/>
</dbReference>
<evidence type="ECO:0000313" key="4">
    <source>
        <dbReference type="EMBL" id="KDQ61911.1"/>
    </source>
</evidence>
<protein>
    <recommendedName>
        <fullName evidence="3">NAD(P)-binding domain-containing protein</fullName>
    </recommendedName>
</protein>
<accession>A0A067QH42</accession>
<dbReference type="GO" id="GO:0051170">
    <property type="term" value="P:import into nucleus"/>
    <property type="evidence" value="ECO:0007669"/>
    <property type="project" value="TreeGrafter"/>
</dbReference>
<dbReference type="Pfam" id="PF13460">
    <property type="entry name" value="NAD_binding_10"/>
    <property type="match status" value="1"/>
</dbReference>
<dbReference type="GO" id="GO:0005741">
    <property type="term" value="C:mitochondrial outer membrane"/>
    <property type="evidence" value="ECO:0007669"/>
    <property type="project" value="UniProtKB-SubCell"/>
</dbReference>
<dbReference type="AlphaFoldDB" id="A0A067QH42"/>
<dbReference type="Proteomes" id="UP000027265">
    <property type="component" value="Unassembled WGS sequence"/>
</dbReference>
<reference evidence="5" key="1">
    <citation type="journal article" date="2014" name="Proc. Natl. Acad. Sci. U.S.A.">
        <title>Extensive sampling of basidiomycete genomes demonstrates inadequacy of the white-rot/brown-rot paradigm for wood decay fungi.</title>
        <authorList>
            <person name="Riley R."/>
            <person name="Salamov A.A."/>
            <person name="Brown D.W."/>
            <person name="Nagy L.G."/>
            <person name="Floudas D."/>
            <person name="Held B.W."/>
            <person name="Levasseur A."/>
            <person name="Lombard V."/>
            <person name="Morin E."/>
            <person name="Otillar R."/>
            <person name="Lindquist E.A."/>
            <person name="Sun H."/>
            <person name="LaButti K.M."/>
            <person name="Schmutz J."/>
            <person name="Jabbour D."/>
            <person name="Luo H."/>
            <person name="Baker S.E."/>
            <person name="Pisabarro A.G."/>
            <person name="Walton J.D."/>
            <person name="Blanchette R.A."/>
            <person name="Henrissat B."/>
            <person name="Martin F."/>
            <person name="Cullen D."/>
            <person name="Hibbett D.S."/>
            <person name="Grigoriev I.V."/>
        </authorList>
    </citation>
    <scope>NUCLEOTIDE SEQUENCE [LARGE SCALE GENOMIC DNA]</scope>
    <source>
        <strain evidence="5">MUCL 33604</strain>
    </source>
</reference>
<evidence type="ECO:0000259" key="3">
    <source>
        <dbReference type="Pfam" id="PF13460"/>
    </source>
</evidence>
<dbReference type="InterPro" id="IPR036291">
    <property type="entry name" value="NAD(P)-bd_dom_sf"/>
</dbReference>